<proteinExistence type="predicted"/>
<dbReference type="Gene3D" id="3.40.630.30">
    <property type="match status" value="1"/>
</dbReference>
<comment type="caution">
    <text evidence="4">The sequence shown here is derived from an EMBL/GenBank/DDBJ whole genome shotgun (WGS) entry which is preliminary data.</text>
</comment>
<feature type="domain" description="N-acetyltransferase" evidence="3">
    <location>
        <begin position="5"/>
        <end position="151"/>
    </location>
</feature>
<dbReference type="Pfam" id="PF00583">
    <property type="entry name" value="Acetyltransf_1"/>
    <property type="match status" value="1"/>
</dbReference>
<dbReference type="InterPro" id="IPR051016">
    <property type="entry name" value="Diverse_Substrate_AcTransf"/>
</dbReference>
<dbReference type="PANTHER" id="PTHR10545:SF29">
    <property type="entry name" value="GH14572P-RELATED"/>
    <property type="match status" value="1"/>
</dbReference>
<dbReference type="PANTHER" id="PTHR10545">
    <property type="entry name" value="DIAMINE N-ACETYLTRANSFERASE"/>
    <property type="match status" value="1"/>
</dbReference>
<evidence type="ECO:0000256" key="2">
    <source>
        <dbReference type="ARBA" id="ARBA00023315"/>
    </source>
</evidence>
<dbReference type="PROSITE" id="PS51186">
    <property type="entry name" value="GNAT"/>
    <property type="match status" value="1"/>
</dbReference>
<evidence type="ECO:0000313" key="4">
    <source>
        <dbReference type="EMBL" id="PKR84640.1"/>
    </source>
</evidence>
<dbReference type="Proteomes" id="UP000233440">
    <property type="component" value="Unassembled WGS sequence"/>
</dbReference>
<gene>
    <name evidence="4" type="ORF">CWO92_13085</name>
</gene>
<dbReference type="SUPFAM" id="SSF55729">
    <property type="entry name" value="Acyl-CoA N-acyltransferases (Nat)"/>
    <property type="match status" value="1"/>
</dbReference>
<evidence type="ECO:0000259" key="3">
    <source>
        <dbReference type="PROSITE" id="PS51186"/>
    </source>
</evidence>
<evidence type="ECO:0000313" key="5">
    <source>
        <dbReference type="Proteomes" id="UP000233440"/>
    </source>
</evidence>
<dbReference type="RefSeq" id="WP_101354664.1">
    <property type="nucleotide sequence ID" value="NZ_PIQO01000009.1"/>
</dbReference>
<protein>
    <submittedName>
        <fullName evidence="4">GNAT family N-acetyltransferase</fullName>
    </submittedName>
</protein>
<dbReference type="InterPro" id="IPR000182">
    <property type="entry name" value="GNAT_dom"/>
</dbReference>
<dbReference type="InterPro" id="IPR016181">
    <property type="entry name" value="Acyl_CoA_acyltransferase"/>
</dbReference>
<dbReference type="AlphaFoldDB" id="A0A2N3LJ30"/>
<keyword evidence="2" id="KW-0012">Acyltransferase</keyword>
<keyword evidence="1 4" id="KW-0808">Transferase</keyword>
<dbReference type="CDD" id="cd04301">
    <property type="entry name" value="NAT_SF"/>
    <property type="match status" value="1"/>
</dbReference>
<keyword evidence="5" id="KW-1185">Reference proteome</keyword>
<sequence>MNQEVLIRKATHQDIPELYQLMIEYIVDFYKEPKPAEEDLKGLIEHLLTNTSSGLQFVAEHGGRLVGFATLYFTFSTLRVKRQAILNDLFVKVGIRGQKIGEKLFQTCLEYIRANGFCSMTWETAQDNVVAQSLYKKMGGEISPWLFYEIK</sequence>
<dbReference type="EMBL" id="PIQO01000009">
    <property type="protein sequence ID" value="PKR84640.1"/>
    <property type="molecule type" value="Genomic_DNA"/>
</dbReference>
<dbReference type="GO" id="GO:0008080">
    <property type="term" value="F:N-acetyltransferase activity"/>
    <property type="evidence" value="ECO:0007669"/>
    <property type="project" value="UniProtKB-ARBA"/>
</dbReference>
<organism evidence="4 5">
    <name type="scientific">Heyndrickxia camelliae</name>
    <dbReference type="NCBI Taxonomy" id="1707093"/>
    <lineage>
        <taxon>Bacteria</taxon>
        <taxon>Bacillati</taxon>
        <taxon>Bacillota</taxon>
        <taxon>Bacilli</taxon>
        <taxon>Bacillales</taxon>
        <taxon>Bacillaceae</taxon>
        <taxon>Heyndrickxia</taxon>
    </lineage>
</organism>
<name>A0A2N3LJ30_9BACI</name>
<dbReference type="OrthoDB" id="9792929at2"/>
<evidence type="ECO:0000256" key="1">
    <source>
        <dbReference type="ARBA" id="ARBA00022679"/>
    </source>
</evidence>
<accession>A0A2N3LJ30</accession>
<reference evidence="4 5" key="1">
    <citation type="submission" date="2017-11" db="EMBL/GenBank/DDBJ databases">
        <title>Bacillus camelliae sp. nov., isolated from pu'er tea.</title>
        <authorList>
            <person name="Niu L."/>
        </authorList>
    </citation>
    <scope>NUCLEOTIDE SEQUENCE [LARGE SCALE GENOMIC DNA]</scope>
    <source>
        <strain evidence="4 5">7578-1</strain>
    </source>
</reference>